<accession>A0A084VBI4</accession>
<gene>
    <name evidence="1" type="ORF">ZHAS_00001636</name>
</gene>
<dbReference type="AlphaFoldDB" id="A0A084VBI4"/>
<dbReference type="Proteomes" id="UP000030765">
    <property type="component" value="Unassembled WGS sequence"/>
</dbReference>
<reference evidence="2" key="2">
    <citation type="submission" date="2020-05" db="UniProtKB">
        <authorList>
            <consortium name="EnsemblMetazoa"/>
        </authorList>
    </citation>
    <scope>IDENTIFICATION</scope>
</reference>
<protein>
    <submittedName>
        <fullName evidence="1 2">Indolepyruvate ferredoxin oxidoreductase (IorA)</fullName>
    </submittedName>
</protein>
<dbReference type="EnsemblMetazoa" id="ASIC001636-RA">
    <property type="protein sequence ID" value="ASIC001636-PA"/>
    <property type="gene ID" value="ASIC001636"/>
</dbReference>
<keyword evidence="1" id="KW-0670">Pyruvate</keyword>
<reference evidence="1 3" key="1">
    <citation type="journal article" date="2014" name="BMC Genomics">
        <title>Genome sequence of Anopheles sinensis provides insight into genetics basis of mosquito competence for malaria parasites.</title>
        <authorList>
            <person name="Zhou D."/>
            <person name="Zhang D."/>
            <person name="Ding G."/>
            <person name="Shi L."/>
            <person name="Hou Q."/>
            <person name="Ye Y."/>
            <person name="Xu Y."/>
            <person name="Zhou H."/>
            <person name="Xiong C."/>
            <person name="Li S."/>
            <person name="Yu J."/>
            <person name="Hong S."/>
            <person name="Yu X."/>
            <person name="Zou P."/>
            <person name="Chen C."/>
            <person name="Chang X."/>
            <person name="Wang W."/>
            <person name="Lv Y."/>
            <person name="Sun Y."/>
            <person name="Ma L."/>
            <person name="Shen B."/>
            <person name="Zhu C."/>
        </authorList>
    </citation>
    <scope>NUCLEOTIDE SEQUENCE [LARGE SCALE GENOMIC DNA]</scope>
</reference>
<sequence length="60" mass="6960">MPKPPINSHNPQWFMANCCHQVSANVPERYRSAPENTWSDRCVVIERLKWFVGQPVGNHV</sequence>
<keyword evidence="3" id="KW-1185">Reference proteome</keyword>
<proteinExistence type="predicted"/>
<evidence type="ECO:0000313" key="2">
    <source>
        <dbReference type="EnsemblMetazoa" id="ASIC001636-PA"/>
    </source>
</evidence>
<evidence type="ECO:0000313" key="3">
    <source>
        <dbReference type="Proteomes" id="UP000030765"/>
    </source>
</evidence>
<organism evidence="1">
    <name type="scientific">Anopheles sinensis</name>
    <name type="common">Mosquito</name>
    <dbReference type="NCBI Taxonomy" id="74873"/>
    <lineage>
        <taxon>Eukaryota</taxon>
        <taxon>Metazoa</taxon>
        <taxon>Ecdysozoa</taxon>
        <taxon>Arthropoda</taxon>
        <taxon>Hexapoda</taxon>
        <taxon>Insecta</taxon>
        <taxon>Pterygota</taxon>
        <taxon>Neoptera</taxon>
        <taxon>Endopterygota</taxon>
        <taxon>Diptera</taxon>
        <taxon>Nematocera</taxon>
        <taxon>Culicoidea</taxon>
        <taxon>Culicidae</taxon>
        <taxon>Anophelinae</taxon>
        <taxon>Anopheles</taxon>
    </lineage>
</organism>
<dbReference type="EMBL" id="KE524394">
    <property type="protein sequence ID" value="KFB35328.1"/>
    <property type="molecule type" value="Genomic_DNA"/>
</dbReference>
<evidence type="ECO:0000313" key="1">
    <source>
        <dbReference type="EMBL" id="KFB35328.1"/>
    </source>
</evidence>
<dbReference type="VEuPathDB" id="VectorBase:ASIC001636"/>
<name>A0A084VBI4_ANOSI</name>
<dbReference type="EMBL" id="ATLV01007074">
    <property type="status" value="NOT_ANNOTATED_CDS"/>
    <property type="molecule type" value="Genomic_DNA"/>
</dbReference>